<proteinExistence type="predicted"/>
<evidence type="ECO:0000313" key="1">
    <source>
        <dbReference type="EMBL" id="SVA30844.1"/>
    </source>
</evidence>
<dbReference type="AlphaFoldDB" id="A0A381USC0"/>
<dbReference type="PANTHER" id="PTHR11575">
    <property type="entry name" value="5'-NUCLEOTIDASE-RELATED"/>
    <property type="match status" value="1"/>
</dbReference>
<dbReference type="SUPFAM" id="SSF56300">
    <property type="entry name" value="Metallo-dependent phosphatases"/>
    <property type="match status" value="1"/>
</dbReference>
<gene>
    <name evidence="1" type="ORF">METZ01_LOCUS83698</name>
</gene>
<sequence length="316" mass="34980">VKDSGVDPILLDAGDALFENYYLINGKVASSKLKAKTILESTAKMGDYIYNVGYQDLAAGFEFIKEMEASYGTQYVSSNILKAGTDELAFNPHKIIKRGELNIGIFGLTTKLPSSVNAITVKDYIQTAKEKIAELRPQVDVLVMLLNATRIQNIDATNDFAGVDYIFSSRETTRTRPETVKNTGEPMAYCFGIQGKYIARFDVNISDKGKEIKDITAPMMTASFFEKGLNNLQKRDPDKPLEKIYQNNPNVLKMVQQYKQGLVESNSSLANVPNRSFYTLIPLNGGVASEKKLLAVVDQTLKTCNALDKEGTINLN</sequence>
<name>A0A381USC0_9ZZZZ</name>
<reference evidence="1" key="1">
    <citation type="submission" date="2018-05" db="EMBL/GenBank/DDBJ databases">
        <authorList>
            <person name="Lanie J.A."/>
            <person name="Ng W.-L."/>
            <person name="Kazmierczak K.M."/>
            <person name="Andrzejewski T.M."/>
            <person name="Davidsen T.M."/>
            <person name="Wayne K.J."/>
            <person name="Tettelin H."/>
            <person name="Glass J.I."/>
            <person name="Rusch D."/>
            <person name="Podicherti R."/>
            <person name="Tsui H.-C.T."/>
            <person name="Winkler M.E."/>
        </authorList>
    </citation>
    <scope>NUCLEOTIDE SEQUENCE</scope>
</reference>
<evidence type="ECO:0008006" key="2">
    <source>
        <dbReference type="Google" id="ProtNLM"/>
    </source>
</evidence>
<dbReference type="GO" id="GO:0016787">
    <property type="term" value="F:hydrolase activity"/>
    <property type="evidence" value="ECO:0007669"/>
    <property type="project" value="InterPro"/>
</dbReference>
<protein>
    <recommendedName>
        <fullName evidence="2">5'-Nucleotidase C-terminal domain-containing protein</fullName>
    </recommendedName>
</protein>
<feature type="non-terminal residue" evidence="1">
    <location>
        <position position="1"/>
    </location>
</feature>
<dbReference type="PANTHER" id="PTHR11575:SF24">
    <property type="entry name" value="5'-NUCLEOTIDASE"/>
    <property type="match status" value="1"/>
</dbReference>
<dbReference type="EMBL" id="UINC01006995">
    <property type="protein sequence ID" value="SVA30844.1"/>
    <property type="molecule type" value="Genomic_DNA"/>
</dbReference>
<dbReference type="InterPro" id="IPR006179">
    <property type="entry name" value="5_nucleotidase/apyrase"/>
</dbReference>
<dbReference type="InterPro" id="IPR029052">
    <property type="entry name" value="Metallo-depent_PP-like"/>
</dbReference>
<organism evidence="1">
    <name type="scientific">marine metagenome</name>
    <dbReference type="NCBI Taxonomy" id="408172"/>
    <lineage>
        <taxon>unclassified sequences</taxon>
        <taxon>metagenomes</taxon>
        <taxon>ecological metagenomes</taxon>
    </lineage>
</organism>
<dbReference type="Gene3D" id="3.60.21.10">
    <property type="match status" value="1"/>
</dbReference>
<dbReference type="GO" id="GO:0009166">
    <property type="term" value="P:nucleotide catabolic process"/>
    <property type="evidence" value="ECO:0007669"/>
    <property type="project" value="InterPro"/>
</dbReference>
<accession>A0A381USC0</accession>